<evidence type="ECO:0000313" key="2">
    <source>
        <dbReference type="Proteomes" id="UP000267536"/>
    </source>
</evidence>
<dbReference type="AlphaFoldDB" id="A0A3N4G0B1"/>
<protein>
    <submittedName>
        <fullName evidence="1">NRDE family protein</fullName>
    </submittedName>
</protein>
<dbReference type="Pfam" id="PF05742">
    <property type="entry name" value="TANGO2"/>
    <property type="match status" value="1"/>
</dbReference>
<comment type="caution">
    <text evidence="1">The sequence shown here is derived from an EMBL/GenBank/DDBJ whole genome shotgun (WGS) entry which is preliminary data.</text>
</comment>
<dbReference type="EMBL" id="RKMH01000026">
    <property type="protein sequence ID" value="RPA56369.1"/>
    <property type="molecule type" value="Genomic_DNA"/>
</dbReference>
<name>A0A3N4G0B1_9ACTN</name>
<dbReference type="OrthoDB" id="4380123at2"/>
<evidence type="ECO:0000313" key="1">
    <source>
        <dbReference type="EMBL" id="RPA56369.1"/>
    </source>
</evidence>
<accession>A0A3N4G0B1</accession>
<dbReference type="PANTHER" id="PTHR17985">
    <property type="entry name" value="SER/THR-RICH PROTEIN T10 IN DGCR REGION"/>
    <property type="match status" value="1"/>
</dbReference>
<sequence length="255" mass="26988">MCLILFALDVDPTHRLVLAANRDEFHRRRSAAVHRRDDLQVIGGRDLEAGGTWLGLAPDGHRLAAVTNVRDGIAQPQPDKRSRGGLPVDFVTGADSAADAAAALVATADRYAPVNLLVDDGAEMWWATNHLEPRAVRVEPGIHGLSNGALDEPWPKVTAGIATLTGALTSSFPSSSDPEALLDALHDTTVAEDAALPHTGVPLDNERALSAMFVDMGEYGTRASTVVRVASVGHGDITERRYTPNQGPSTVAISV</sequence>
<dbReference type="InterPro" id="IPR008551">
    <property type="entry name" value="TANGO2"/>
</dbReference>
<dbReference type="RefSeq" id="WP_123933123.1">
    <property type="nucleotide sequence ID" value="NZ_JBPSDP010000025.1"/>
</dbReference>
<proteinExistence type="predicted"/>
<organism evidence="1 2">
    <name type="scientific">Gordonia oryzae</name>
    <dbReference type="NCBI Taxonomy" id="2487349"/>
    <lineage>
        <taxon>Bacteria</taxon>
        <taxon>Bacillati</taxon>
        <taxon>Actinomycetota</taxon>
        <taxon>Actinomycetes</taxon>
        <taxon>Mycobacteriales</taxon>
        <taxon>Gordoniaceae</taxon>
        <taxon>Gordonia</taxon>
    </lineage>
</organism>
<reference evidence="1 2" key="1">
    <citation type="submission" date="2018-11" db="EMBL/GenBank/DDBJ databases">
        <title>Draft genome sequence of Gordonia sp. RS15-1S isolated from rice stems.</title>
        <authorList>
            <person name="Muangham S."/>
        </authorList>
    </citation>
    <scope>NUCLEOTIDE SEQUENCE [LARGE SCALE GENOMIC DNA]</scope>
    <source>
        <strain evidence="1 2">RS15-1S</strain>
    </source>
</reference>
<dbReference type="Proteomes" id="UP000267536">
    <property type="component" value="Unassembled WGS sequence"/>
</dbReference>
<dbReference type="PANTHER" id="PTHR17985:SF8">
    <property type="entry name" value="TRANSPORT AND GOLGI ORGANIZATION PROTEIN 2 HOMOLOG"/>
    <property type="match status" value="1"/>
</dbReference>
<keyword evidence="2" id="KW-1185">Reference proteome</keyword>
<gene>
    <name evidence="1" type="ORF">EF294_21265</name>
</gene>